<feature type="transmembrane region" description="Helical" evidence="5">
    <location>
        <begin position="238"/>
        <end position="259"/>
    </location>
</feature>
<proteinExistence type="inferred from homology"/>
<dbReference type="GO" id="GO:0033281">
    <property type="term" value="C:TAT protein transport complex"/>
    <property type="evidence" value="ECO:0007669"/>
    <property type="project" value="UniProtKB-UniRule"/>
</dbReference>
<keyword evidence="3 5" id="KW-1133">Transmembrane helix</keyword>
<feature type="transmembrane region" description="Helical" evidence="5">
    <location>
        <begin position="335"/>
        <end position="354"/>
    </location>
</feature>
<evidence type="ECO:0000313" key="8">
    <source>
        <dbReference type="Proteomes" id="UP000783863"/>
    </source>
</evidence>
<dbReference type="PANTHER" id="PTHR30371">
    <property type="entry name" value="SEC-INDEPENDENT PROTEIN TRANSLOCASE PROTEIN TATC"/>
    <property type="match status" value="1"/>
</dbReference>
<sequence>MSSAIDEDTVRTVQSGRETLGAMLSAAQSNLQKVFIVFVVGMIGTILALQYGVWDRLRADLLYSQMDLTTSQATNIVAVTPFDVILLQVKIGAVIGILMSLPLLIFFGRDGLRRRGWWPTEHIPAWKGALFVITALGLFAVGVAYAYELFFPIMFNFLAGNALAAGFTPQYSIVKWFQFVFLLAVSFGLAAQLPLMMTVLSYTGIVPYETFREKWRLAVLAIFGFGALFSPPDPFTQIMWALPLCGLYGFSLALSKLAVTIKRSGDLISTRRVAREQWNTVLGAAVLSGGAMYLLLTTSAFEALRAVDAAAAPYSSSLKGNLARPDLFGLSTTETALAIGAVVGVAGAAVVLYYHVLQALSESAVPTGRRHGDPTAIDIGELDASAVRVAPEEAFEVMTEEEALNHADRALSNDDQEKAQAVLDRWDAVHEDGGPESETGGEGAASEAEDQSEDGGGIFTSTTAGMADAFTEEETTEDDIGGYYYDIRFILDSLLSKAFWIMGVFGAVLAGVFLFLYQGGIGAIREVFVSRLPEGMRAGVNIVTLHPVEHLVFIVKFSTIIGAVSVIPLVAYFAWPALKERGLVVGDRKILLVWGGSLFGALIVGSLVGFLYVAPVTISAIARDQLQANMIISYRISSFGWLVFFLTVGIGLLAEIPITMFLFHRGGIVPFTLMYERWREVVIGIITLSAILSPQGIFTMFLVGIPVSLAYLLGLAILWVYTLGGRRAPKSRGEPAD</sequence>
<feature type="transmembrane region" description="Helical" evidence="5">
    <location>
        <begin position="128"/>
        <end position="147"/>
    </location>
</feature>
<dbReference type="HAMAP" id="MF_00902">
    <property type="entry name" value="TatC"/>
    <property type="match status" value="1"/>
</dbReference>
<feature type="transmembrane region" description="Helical" evidence="5">
    <location>
        <begin position="590"/>
        <end position="614"/>
    </location>
</feature>
<feature type="transmembrane region" description="Helical" evidence="5">
    <location>
        <begin position="176"/>
        <end position="203"/>
    </location>
</feature>
<comment type="caution">
    <text evidence="7">The sequence shown here is derived from an EMBL/GenBank/DDBJ whole genome shotgun (WGS) entry which is preliminary data.</text>
</comment>
<dbReference type="RefSeq" id="WP_220588500.1">
    <property type="nucleotide sequence ID" value="NZ_RKLQ01000002.1"/>
</dbReference>
<feature type="transmembrane region" description="Helical" evidence="5">
    <location>
        <begin position="215"/>
        <end position="232"/>
    </location>
</feature>
<comment type="similarity">
    <text evidence="5">Belongs to the TatC family.</text>
</comment>
<dbReference type="PANTHER" id="PTHR30371:SF0">
    <property type="entry name" value="SEC-INDEPENDENT PROTEIN TRANSLOCASE PROTEIN TATC, CHLOROPLASTIC-RELATED"/>
    <property type="match status" value="1"/>
</dbReference>
<dbReference type="Pfam" id="PF00902">
    <property type="entry name" value="TatC"/>
    <property type="match status" value="2"/>
</dbReference>
<dbReference type="InterPro" id="IPR002033">
    <property type="entry name" value="TatC"/>
</dbReference>
<organism evidence="7 8">
    <name type="scientific">Haloarcula salinisoli</name>
    <dbReference type="NCBI Taxonomy" id="2487746"/>
    <lineage>
        <taxon>Archaea</taxon>
        <taxon>Methanobacteriati</taxon>
        <taxon>Methanobacteriota</taxon>
        <taxon>Stenosarchaea group</taxon>
        <taxon>Halobacteria</taxon>
        <taxon>Halobacteriales</taxon>
        <taxon>Haloarculaceae</taxon>
        <taxon>Haloarcula</taxon>
    </lineage>
</organism>
<feature type="transmembrane region" description="Helical" evidence="5">
    <location>
        <begin position="639"/>
        <end position="663"/>
    </location>
</feature>
<evidence type="ECO:0000256" key="6">
    <source>
        <dbReference type="SAM" id="MobiDB-lite"/>
    </source>
</evidence>
<comment type="caution">
    <text evidence="5">Lacks conserved residue(s) required for the propagation of feature annotation.</text>
</comment>
<reference evidence="7" key="1">
    <citation type="submission" date="2021-06" db="EMBL/GenBank/DDBJ databases">
        <title>Halomicroarcula sp. F24A a new haloarchaeum isolated from saline soil.</title>
        <authorList>
            <person name="Duran-Viseras A."/>
            <person name="Sanchez-Porro C."/>
            <person name="Ventosa A."/>
        </authorList>
    </citation>
    <scope>NUCLEOTIDE SEQUENCE</scope>
    <source>
        <strain evidence="7">F24A</strain>
    </source>
</reference>
<feature type="transmembrane region" description="Helical" evidence="5">
    <location>
        <begin position="698"/>
        <end position="722"/>
    </location>
</feature>
<dbReference type="GO" id="GO:0009977">
    <property type="term" value="F:proton motive force dependent protein transmembrane transporter activity"/>
    <property type="evidence" value="ECO:0007669"/>
    <property type="project" value="TreeGrafter"/>
</dbReference>
<dbReference type="EMBL" id="RKLQ01000002">
    <property type="protein sequence ID" value="MBX0304279.1"/>
    <property type="molecule type" value="Genomic_DNA"/>
</dbReference>
<keyword evidence="5" id="KW-0811">Translocation</keyword>
<keyword evidence="5" id="KW-1003">Cell membrane</keyword>
<keyword evidence="2 5" id="KW-0812">Transmembrane</keyword>
<dbReference type="AlphaFoldDB" id="A0A8J7YK95"/>
<dbReference type="GO" id="GO:0043953">
    <property type="term" value="P:protein transport by the Tat complex"/>
    <property type="evidence" value="ECO:0007669"/>
    <property type="project" value="UniProtKB-UniRule"/>
</dbReference>
<feature type="region of interest" description="Disordered" evidence="6">
    <location>
        <begin position="430"/>
        <end position="468"/>
    </location>
</feature>
<protein>
    <recommendedName>
        <fullName evidence="5">Sec-independent protein translocase protein TatC</fullName>
    </recommendedName>
</protein>
<dbReference type="PRINTS" id="PR01840">
    <property type="entry name" value="TATCFAMILY"/>
</dbReference>
<feature type="transmembrane region" description="Helical" evidence="5">
    <location>
        <begin position="553"/>
        <end position="578"/>
    </location>
</feature>
<comment type="subcellular location">
    <subcellularLocation>
        <location evidence="5">Cell membrane</location>
        <topology evidence="5">Multi-pass membrane protein</topology>
    </subcellularLocation>
    <subcellularLocation>
        <location evidence="1">Membrane</location>
        <topology evidence="1">Multi-pass membrane protein</topology>
    </subcellularLocation>
</comment>
<evidence type="ECO:0000256" key="3">
    <source>
        <dbReference type="ARBA" id="ARBA00022989"/>
    </source>
</evidence>
<feature type="transmembrane region" description="Helical" evidence="5">
    <location>
        <begin position="34"/>
        <end position="54"/>
    </location>
</feature>
<evidence type="ECO:0000256" key="5">
    <source>
        <dbReference type="HAMAP-Rule" id="MF_00902"/>
    </source>
</evidence>
<comment type="function">
    <text evidence="5">Part of the twin-arginine translocation (Tat) system that transports large folded proteins containing a characteristic twin-arginine motif in their signal peptide across membranes.</text>
</comment>
<feature type="transmembrane region" description="Helical" evidence="5">
    <location>
        <begin position="498"/>
        <end position="517"/>
    </location>
</feature>
<feature type="transmembrane region" description="Helical" evidence="5">
    <location>
        <begin position="280"/>
        <end position="301"/>
    </location>
</feature>
<gene>
    <name evidence="5" type="primary">tatC</name>
    <name evidence="7" type="ORF">EGD98_11430</name>
</gene>
<dbReference type="Proteomes" id="UP000783863">
    <property type="component" value="Unassembled WGS sequence"/>
</dbReference>
<name>A0A8J7YK95_9EURY</name>
<evidence type="ECO:0000256" key="1">
    <source>
        <dbReference type="ARBA" id="ARBA00004141"/>
    </source>
</evidence>
<keyword evidence="4 5" id="KW-0472">Membrane</keyword>
<keyword evidence="8" id="KW-1185">Reference proteome</keyword>
<evidence type="ECO:0000256" key="2">
    <source>
        <dbReference type="ARBA" id="ARBA00022692"/>
    </source>
</evidence>
<evidence type="ECO:0000256" key="4">
    <source>
        <dbReference type="ARBA" id="ARBA00023136"/>
    </source>
</evidence>
<dbReference type="GO" id="GO:0065002">
    <property type="term" value="P:intracellular protein transmembrane transport"/>
    <property type="evidence" value="ECO:0007669"/>
    <property type="project" value="TreeGrafter"/>
</dbReference>
<evidence type="ECO:0000313" key="7">
    <source>
        <dbReference type="EMBL" id="MBX0304279.1"/>
    </source>
</evidence>
<keyword evidence="5" id="KW-0813">Transport</keyword>
<feature type="transmembrane region" description="Helical" evidence="5">
    <location>
        <begin position="675"/>
        <end position="692"/>
    </location>
</feature>
<comment type="subunit">
    <text evidence="5">Forms a complex with TatA.</text>
</comment>
<accession>A0A8J7YK95</accession>
<keyword evidence="5" id="KW-0653">Protein transport</keyword>
<feature type="transmembrane region" description="Helical" evidence="5">
    <location>
        <begin position="85"/>
        <end position="107"/>
    </location>
</feature>